<keyword evidence="4" id="KW-1185">Reference proteome</keyword>
<protein>
    <submittedName>
        <fullName evidence="3">Uncharacterized protein</fullName>
    </submittedName>
</protein>
<keyword evidence="2" id="KW-0472">Membrane</keyword>
<keyword evidence="2" id="KW-1133">Transmembrane helix</keyword>
<comment type="caution">
    <text evidence="3">The sequence shown here is derived from an EMBL/GenBank/DDBJ whole genome shotgun (WGS) entry which is preliminary data.</text>
</comment>
<evidence type="ECO:0000313" key="4">
    <source>
        <dbReference type="Proteomes" id="UP000663828"/>
    </source>
</evidence>
<accession>A0A813RDW5</accession>
<feature type="region of interest" description="Disordered" evidence="1">
    <location>
        <begin position="459"/>
        <end position="484"/>
    </location>
</feature>
<feature type="transmembrane region" description="Helical" evidence="2">
    <location>
        <begin position="411"/>
        <end position="434"/>
    </location>
</feature>
<gene>
    <name evidence="3" type="ORF">XAT740_LOCUS1896</name>
</gene>
<name>A0A813RDW5_ADIRI</name>
<organism evidence="3 4">
    <name type="scientific">Adineta ricciae</name>
    <name type="common">Rotifer</name>
    <dbReference type="NCBI Taxonomy" id="249248"/>
    <lineage>
        <taxon>Eukaryota</taxon>
        <taxon>Metazoa</taxon>
        <taxon>Spiralia</taxon>
        <taxon>Gnathifera</taxon>
        <taxon>Rotifera</taxon>
        <taxon>Eurotatoria</taxon>
        <taxon>Bdelloidea</taxon>
        <taxon>Adinetida</taxon>
        <taxon>Adinetidae</taxon>
        <taxon>Adineta</taxon>
    </lineage>
</organism>
<proteinExistence type="predicted"/>
<reference evidence="3" key="1">
    <citation type="submission" date="2021-02" db="EMBL/GenBank/DDBJ databases">
        <authorList>
            <person name="Nowell W R."/>
        </authorList>
    </citation>
    <scope>NUCLEOTIDE SEQUENCE</scope>
</reference>
<dbReference type="EMBL" id="CAJNOR010000061">
    <property type="protein sequence ID" value="CAF0779593.1"/>
    <property type="molecule type" value="Genomic_DNA"/>
</dbReference>
<keyword evidence="2" id="KW-0812">Transmembrane</keyword>
<evidence type="ECO:0000256" key="1">
    <source>
        <dbReference type="SAM" id="MobiDB-lite"/>
    </source>
</evidence>
<evidence type="ECO:0000313" key="3">
    <source>
        <dbReference type="EMBL" id="CAF0779593.1"/>
    </source>
</evidence>
<dbReference type="Proteomes" id="UP000663828">
    <property type="component" value="Unassembled WGS sequence"/>
</dbReference>
<sequence length="484" mass="55381">MPSDGFLIICHCIIGLDTEELNSLMFLHMIDLSGKPKNTPLFICGVSNQNYPIVDAIPLTKLKYVDCNKAHFDILKQFAVSGLGYGTNTELNLQFSRRFHYDIASLDHNGNTGIMMTLFTSGSEDSAFHPQTRFEAISTSTGSVSSNKYIGSFLAERIEVPHSCRDDLSIDYSIIHDYERERQENVHFIGDYTLVDHFGFVEVQQSLTILCTQFPLISNGNTSDLQCARLQKDEDVPISSTDVDKPTELVLFILIERLSTTSVPADIEINFSQSGDTPSSIQNIYFSLLTTQSNFTINNQTNNKYLPYNILTFRWNTFNETDYELIDQFSVANQYTSQETSLCKWNGDQWNRLFYENQSTNISYVYFLQTSNPQLSFTLIDASNKSLGLIAPTPFLDVLYCLRYRLGVLEIVLITCFGFAFLTAVVILAVLHLFKREQVDRTHHFQRYHEADAVQKSTKDSIQKRRYRSNETMSYSEFDNQRDE</sequence>
<evidence type="ECO:0000256" key="2">
    <source>
        <dbReference type="SAM" id="Phobius"/>
    </source>
</evidence>
<dbReference type="AlphaFoldDB" id="A0A813RDW5"/>